<feature type="transmembrane region" description="Helical" evidence="1">
    <location>
        <begin position="77"/>
        <end position="96"/>
    </location>
</feature>
<keyword evidence="1" id="KW-0472">Membrane</keyword>
<gene>
    <name evidence="2" type="ORF">LPQ35_05140</name>
</gene>
<evidence type="ECO:0000313" key="3">
    <source>
        <dbReference type="Proteomes" id="UP001492541"/>
    </source>
</evidence>
<evidence type="ECO:0000313" key="2">
    <source>
        <dbReference type="EMBL" id="XAT64756.1"/>
    </source>
</evidence>
<sequence>MDEYMRVCPRCLSSDVEPDLYTPAAVAYGALNSYRCNSCGHTGVFFPEFRKEDLMNTEKLQIEENGAFEGTSFAGGFYSAVILFSALGLVLSMLYYMLYLDHLFLLAFSVYLVILISNFRMGIRESLFYRMSLLVSLVLYSVFFRSL</sequence>
<protein>
    <submittedName>
        <fullName evidence="2">Uncharacterized protein</fullName>
    </submittedName>
</protein>
<dbReference type="Proteomes" id="UP001492541">
    <property type="component" value="Chromosome"/>
</dbReference>
<dbReference type="EMBL" id="CP087714">
    <property type="protein sequence ID" value="XAT64756.1"/>
    <property type="molecule type" value="Genomic_DNA"/>
</dbReference>
<name>A0ABZ3H5D4_GEOAI</name>
<evidence type="ECO:0000256" key="1">
    <source>
        <dbReference type="SAM" id="Phobius"/>
    </source>
</evidence>
<dbReference type="RefSeq" id="WP_193807618.1">
    <property type="nucleotide sequence ID" value="NZ_CP087714.1"/>
</dbReference>
<organism evidence="2 3">
    <name type="scientific">Geoglobus acetivorans</name>
    <dbReference type="NCBI Taxonomy" id="565033"/>
    <lineage>
        <taxon>Archaea</taxon>
        <taxon>Methanobacteriati</taxon>
        <taxon>Methanobacteriota</taxon>
        <taxon>Archaeoglobi</taxon>
        <taxon>Archaeoglobales</taxon>
        <taxon>Archaeoglobaceae</taxon>
        <taxon>Geoglobus</taxon>
    </lineage>
</organism>
<keyword evidence="1" id="KW-0812">Transmembrane</keyword>
<dbReference type="GeneID" id="90449048"/>
<accession>A0ABZ3H5D4</accession>
<feature type="transmembrane region" description="Helical" evidence="1">
    <location>
        <begin position="103"/>
        <end position="121"/>
    </location>
</feature>
<keyword evidence="1" id="KW-1133">Transmembrane helix</keyword>
<reference evidence="2 3" key="1">
    <citation type="submission" date="2021-11" db="EMBL/GenBank/DDBJ databases">
        <title>Whole genome of Geoglobus acetivorans.</title>
        <authorList>
            <person name="Liu D."/>
        </authorList>
    </citation>
    <scope>NUCLEOTIDE SEQUENCE [LARGE SCALE GENOMIC DNA]</scope>
    <source>
        <strain evidence="2 3">SBH6</strain>
    </source>
</reference>
<proteinExistence type="predicted"/>
<feature type="transmembrane region" description="Helical" evidence="1">
    <location>
        <begin position="127"/>
        <end position="144"/>
    </location>
</feature>
<keyword evidence="3" id="KW-1185">Reference proteome</keyword>